<protein>
    <recommendedName>
        <fullName evidence="3">Rhamnosyltransferase</fullName>
    </recommendedName>
</protein>
<evidence type="ECO:0008006" key="3">
    <source>
        <dbReference type="Google" id="ProtNLM"/>
    </source>
</evidence>
<name>A0ABN2QKB3_9MICO</name>
<dbReference type="EMBL" id="BAAAOG010000002">
    <property type="protein sequence ID" value="GAA1953976.1"/>
    <property type="molecule type" value="Genomic_DNA"/>
</dbReference>
<dbReference type="RefSeq" id="WP_344092929.1">
    <property type="nucleotide sequence ID" value="NZ_BAAAOG010000002.1"/>
</dbReference>
<dbReference type="Pfam" id="PF11316">
    <property type="entry name" value="Rhamno_transf"/>
    <property type="match status" value="1"/>
</dbReference>
<sequence>MNMTVAIDHVILTRFNLPTPGPESIVRAKEGWLRNRVELFERHTVPTMRAQTVRDFTWIIYFDPESPTWLRDRLRPLVEEGLFTPIYRETATWEDVVTDSRDITGEIRDLLLTTNLDNDDAVAVDFVERLQRLARAGNGRRAIYLANGLVCVDDRAYLRRDPANAFCSVSEPWDGAVTAWRDWHILLHKHMPVVSIDGPPAWLQIVHGGNVSNRLRGRRVDPTMYQSLFAGQLDAMAVPKPRELLVDAVTLRPLREGRELVRTTGRKVVLRILGKGSLDTIKESIRRIAHR</sequence>
<gene>
    <name evidence="1" type="ORF">GCM10009776_14830</name>
</gene>
<accession>A0ABN2QKB3</accession>
<keyword evidence="2" id="KW-1185">Reference proteome</keyword>
<comment type="caution">
    <text evidence="1">The sequence shown here is derived from an EMBL/GenBank/DDBJ whole genome shotgun (WGS) entry which is preliminary data.</text>
</comment>
<evidence type="ECO:0000313" key="2">
    <source>
        <dbReference type="Proteomes" id="UP001499933"/>
    </source>
</evidence>
<evidence type="ECO:0000313" key="1">
    <source>
        <dbReference type="EMBL" id="GAA1953976.1"/>
    </source>
</evidence>
<proteinExistence type="predicted"/>
<dbReference type="Proteomes" id="UP001499933">
    <property type="component" value="Unassembled WGS sequence"/>
</dbReference>
<organism evidence="1 2">
    <name type="scientific">Microbacterium deminutum</name>
    <dbReference type="NCBI Taxonomy" id="344164"/>
    <lineage>
        <taxon>Bacteria</taxon>
        <taxon>Bacillati</taxon>
        <taxon>Actinomycetota</taxon>
        <taxon>Actinomycetes</taxon>
        <taxon>Micrococcales</taxon>
        <taxon>Microbacteriaceae</taxon>
        <taxon>Microbacterium</taxon>
    </lineage>
</organism>
<reference evidence="1 2" key="1">
    <citation type="journal article" date="2019" name="Int. J. Syst. Evol. Microbiol.">
        <title>The Global Catalogue of Microorganisms (GCM) 10K type strain sequencing project: providing services to taxonomists for standard genome sequencing and annotation.</title>
        <authorList>
            <consortium name="The Broad Institute Genomics Platform"/>
            <consortium name="The Broad Institute Genome Sequencing Center for Infectious Disease"/>
            <person name="Wu L."/>
            <person name="Ma J."/>
        </authorList>
    </citation>
    <scope>NUCLEOTIDE SEQUENCE [LARGE SCALE GENOMIC DNA]</scope>
    <source>
        <strain evidence="1 2">JCM 14901</strain>
    </source>
</reference>
<dbReference type="InterPro" id="IPR021466">
    <property type="entry name" value="Put_rhamnosyl_transferase"/>
</dbReference>